<keyword evidence="2" id="KW-1185">Reference proteome</keyword>
<comment type="caution">
    <text evidence="1">The sequence shown here is derived from an EMBL/GenBank/DDBJ whole genome shotgun (WGS) entry which is preliminary data.</text>
</comment>
<sequence>MFPRSNRFPSTKVSDVPGPGAYDPQDPEYDAYKHGAFLEKQDRFLKEKPSDVPGPSAYTTERCGNKRVEVKTVSGDRTAVLQRKLQEMERLYSESKKTHQAEVERLKGELSRAQRSNAEQNDRCDKLKKQNEVLDLRLSELKKINLSDQSEVKDLRVKLRLAEHERTQLASKQGDVGEAKKALQALDYKRREELRERDRRITDLEKSLATERKRKDGLESRLTEVKENANTELHQIQDSKKALDAALQEMKEEKERAKTSLLAFQTQAKDKEDELVAQLEQHRLLLSRVAEEYGRLASSTISLVEHERAKSQSRVLSLRVARLERKLANSEGQVLELANLIRCTKDQNAILTTQLVQAETAVSYYREALHSALSERTAASGTRELDEDVAEITRENLEAQLIANHFFLESADVRSTYERARIEHLLLHSALLTRHLDEAERQIHQQSEQIVQVRDEHSAIQVELLAVRSNYEAVQARLVETTSSLSVSQAKEEALKKELESAKAKSKADVTKLEQQLKQEKDVSQKLATVVQTSKAAEEALRDEITLLTADLAEAEKYQEAYGSLIEEVDGLVERNALAEDEAQRLSKFNAEILGHHNPAQRIMYVDRIREELHEAKLQLLAVTRERDAFANEADDLQRELGLYMSVVPMQSKPRTAVTRVARAPLANQNMNTSGRSSRNARGTFSTGSGAKRLEVAPELEYREGDMTVDELM</sequence>
<protein>
    <submittedName>
        <fullName evidence="1">Uncharacterized protein</fullName>
    </submittedName>
</protein>
<dbReference type="EMBL" id="JANHOG010001878">
    <property type="protein sequence ID" value="KAJ3530401.1"/>
    <property type="molecule type" value="Genomic_DNA"/>
</dbReference>
<evidence type="ECO:0000313" key="2">
    <source>
        <dbReference type="Proteomes" id="UP001148662"/>
    </source>
</evidence>
<accession>A0ACC1S1X4</accession>
<organism evidence="1 2">
    <name type="scientific">Phlebia brevispora</name>
    <dbReference type="NCBI Taxonomy" id="194682"/>
    <lineage>
        <taxon>Eukaryota</taxon>
        <taxon>Fungi</taxon>
        <taxon>Dikarya</taxon>
        <taxon>Basidiomycota</taxon>
        <taxon>Agaricomycotina</taxon>
        <taxon>Agaricomycetes</taxon>
        <taxon>Polyporales</taxon>
        <taxon>Meruliaceae</taxon>
        <taxon>Phlebia</taxon>
    </lineage>
</organism>
<proteinExistence type="predicted"/>
<gene>
    <name evidence="1" type="ORF">NM688_g7715</name>
</gene>
<evidence type="ECO:0000313" key="1">
    <source>
        <dbReference type="EMBL" id="KAJ3530401.1"/>
    </source>
</evidence>
<reference evidence="1" key="1">
    <citation type="submission" date="2022-07" db="EMBL/GenBank/DDBJ databases">
        <title>Genome Sequence of Phlebia brevispora.</title>
        <authorList>
            <person name="Buettner E."/>
        </authorList>
    </citation>
    <scope>NUCLEOTIDE SEQUENCE</scope>
    <source>
        <strain evidence="1">MPL23</strain>
    </source>
</reference>
<dbReference type="Proteomes" id="UP001148662">
    <property type="component" value="Unassembled WGS sequence"/>
</dbReference>
<name>A0ACC1S1X4_9APHY</name>